<name>A0A0C2I9K2_THEKT</name>
<organism evidence="2 3">
    <name type="scientific">Thelohanellus kitauei</name>
    <name type="common">Myxosporean</name>
    <dbReference type="NCBI Taxonomy" id="669202"/>
    <lineage>
        <taxon>Eukaryota</taxon>
        <taxon>Metazoa</taxon>
        <taxon>Cnidaria</taxon>
        <taxon>Myxozoa</taxon>
        <taxon>Myxosporea</taxon>
        <taxon>Bivalvulida</taxon>
        <taxon>Platysporina</taxon>
        <taxon>Myxobolidae</taxon>
        <taxon>Thelohanellus</taxon>
    </lineage>
</organism>
<feature type="transmembrane region" description="Helical" evidence="1">
    <location>
        <begin position="28"/>
        <end position="46"/>
    </location>
</feature>
<keyword evidence="1" id="KW-0812">Transmembrane</keyword>
<proteinExistence type="predicted"/>
<evidence type="ECO:0000313" key="2">
    <source>
        <dbReference type="EMBL" id="KII61953.1"/>
    </source>
</evidence>
<dbReference type="AlphaFoldDB" id="A0A0C2I9K2"/>
<feature type="transmembrane region" description="Helical" evidence="1">
    <location>
        <begin position="58"/>
        <end position="80"/>
    </location>
</feature>
<dbReference type="Proteomes" id="UP000031668">
    <property type="component" value="Unassembled WGS sequence"/>
</dbReference>
<keyword evidence="1" id="KW-0472">Membrane</keyword>
<gene>
    <name evidence="2" type="ORF">RF11_06962</name>
</gene>
<keyword evidence="3" id="KW-1185">Reference proteome</keyword>
<sequence>MYVASTITSFFGSVVAIFGYLNPRFKKVAAIFVIGSDKGTFIYRLVTLSTIKISSDDFGAPSFLFGAWLMIIVFLALGIMSQINRLLFALKPPVDTKVQFLVLWIISKKLDPYHSEHQHLKFL</sequence>
<comment type="caution">
    <text evidence="2">The sequence shown here is derived from an EMBL/GenBank/DDBJ whole genome shotgun (WGS) entry which is preliminary data.</text>
</comment>
<dbReference type="EMBL" id="JWZT01005174">
    <property type="protein sequence ID" value="KII61953.1"/>
    <property type="molecule type" value="Genomic_DNA"/>
</dbReference>
<feature type="transmembrane region" description="Helical" evidence="1">
    <location>
        <begin position="6"/>
        <end position="21"/>
    </location>
</feature>
<protein>
    <submittedName>
        <fullName evidence="2">Uncharacterized protein</fullName>
    </submittedName>
</protein>
<keyword evidence="1" id="KW-1133">Transmembrane helix</keyword>
<accession>A0A0C2I9K2</accession>
<evidence type="ECO:0000256" key="1">
    <source>
        <dbReference type="SAM" id="Phobius"/>
    </source>
</evidence>
<reference evidence="2 3" key="1">
    <citation type="journal article" date="2014" name="Genome Biol. Evol.">
        <title>The genome of the myxosporean Thelohanellus kitauei shows adaptations to nutrient acquisition within its fish host.</title>
        <authorList>
            <person name="Yang Y."/>
            <person name="Xiong J."/>
            <person name="Zhou Z."/>
            <person name="Huo F."/>
            <person name="Miao W."/>
            <person name="Ran C."/>
            <person name="Liu Y."/>
            <person name="Zhang J."/>
            <person name="Feng J."/>
            <person name="Wang M."/>
            <person name="Wang M."/>
            <person name="Wang L."/>
            <person name="Yao B."/>
        </authorList>
    </citation>
    <scope>NUCLEOTIDE SEQUENCE [LARGE SCALE GENOMIC DNA]</scope>
    <source>
        <strain evidence="2">Wuqing</strain>
    </source>
</reference>
<evidence type="ECO:0000313" key="3">
    <source>
        <dbReference type="Proteomes" id="UP000031668"/>
    </source>
</evidence>